<proteinExistence type="inferred from homology"/>
<comment type="similarity">
    <text evidence="2 3">Belongs to the LOG family.</text>
</comment>
<sequence length="193" mass="21470">MKSVLVYCGANPGNKDIYKETAVLLGLELVKRKARLIYGGGSLGLMGVVSTTVMENGGEVTGIIPNFLDKMEVGNPNLTEVVKVDTMHQRKALMEEKCEGIITLPGGYGSMDEIFEILSWAQLGLHAKPVGILNINGFYDYLILQLDKMVEEGFLRPENRSLLLVDSTIDGLFSKMEAFKPKYHEKWLDKDKI</sequence>
<dbReference type="InterPro" id="IPR031100">
    <property type="entry name" value="LOG_fam"/>
</dbReference>
<reference evidence="5" key="1">
    <citation type="journal article" date="2019" name="Int. J. Syst. Evol. Microbiol.">
        <title>The Global Catalogue of Microorganisms (GCM) 10K type strain sequencing project: providing services to taxonomists for standard genome sequencing and annotation.</title>
        <authorList>
            <consortium name="The Broad Institute Genomics Platform"/>
            <consortium name="The Broad Institute Genome Sequencing Center for Infectious Disease"/>
            <person name="Wu L."/>
            <person name="Ma J."/>
        </authorList>
    </citation>
    <scope>NUCLEOTIDE SEQUENCE [LARGE SCALE GENOMIC DNA]</scope>
    <source>
        <strain evidence="5">CECT 7956</strain>
    </source>
</reference>
<evidence type="ECO:0000313" key="5">
    <source>
        <dbReference type="Proteomes" id="UP001595616"/>
    </source>
</evidence>
<evidence type="ECO:0000256" key="1">
    <source>
        <dbReference type="ARBA" id="ARBA00000274"/>
    </source>
</evidence>
<gene>
    <name evidence="4" type="ORF">ACFOOI_15325</name>
</gene>
<accession>A0ABV7Z1B2</accession>
<comment type="caution">
    <text evidence="4">The sequence shown here is derived from an EMBL/GenBank/DDBJ whole genome shotgun (WGS) entry which is preliminary data.</text>
</comment>
<protein>
    <recommendedName>
        <fullName evidence="3">Cytokinin riboside 5'-monophosphate phosphoribohydrolase</fullName>
        <ecNumber evidence="3">3.2.2.n1</ecNumber>
    </recommendedName>
</protein>
<dbReference type="PANTHER" id="PTHR31223">
    <property type="entry name" value="LOG FAMILY PROTEIN YJL055W"/>
    <property type="match status" value="1"/>
</dbReference>
<dbReference type="Gene3D" id="3.40.50.450">
    <property type="match status" value="1"/>
</dbReference>
<dbReference type="EMBL" id="JBHRYQ010000001">
    <property type="protein sequence ID" value="MFC3812031.1"/>
    <property type="molecule type" value="Genomic_DNA"/>
</dbReference>
<dbReference type="Proteomes" id="UP001595616">
    <property type="component" value="Unassembled WGS sequence"/>
</dbReference>
<organism evidence="4 5">
    <name type="scientific">Lacihabitans lacunae</name>
    <dbReference type="NCBI Taxonomy" id="1028214"/>
    <lineage>
        <taxon>Bacteria</taxon>
        <taxon>Pseudomonadati</taxon>
        <taxon>Bacteroidota</taxon>
        <taxon>Cytophagia</taxon>
        <taxon>Cytophagales</taxon>
        <taxon>Leadbetterellaceae</taxon>
        <taxon>Lacihabitans</taxon>
    </lineage>
</organism>
<dbReference type="InterPro" id="IPR005269">
    <property type="entry name" value="LOG"/>
</dbReference>
<dbReference type="PANTHER" id="PTHR31223:SF70">
    <property type="entry name" value="LOG FAMILY PROTEIN YJL055W"/>
    <property type="match status" value="1"/>
</dbReference>
<dbReference type="Pfam" id="PF03641">
    <property type="entry name" value="Lysine_decarbox"/>
    <property type="match status" value="1"/>
</dbReference>
<evidence type="ECO:0000313" key="4">
    <source>
        <dbReference type="EMBL" id="MFC3812031.1"/>
    </source>
</evidence>
<dbReference type="NCBIfam" id="TIGR00730">
    <property type="entry name" value="Rossman fold protein, TIGR00730 family"/>
    <property type="match status" value="1"/>
</dbReference>
<dbReference type="SUPFAM" id="SSF102405">
    <property type="entry name" value="MCP/YpsA-like"/>
    <property type="match status" value="1"/>
</dbReference>
<evidence type="ECO:0000256" key="2">
    <source>
        <dbReference type="ARBA" id="ARBA00006763"/>
    </source>
</evidence>
<keyword evidence="3" id="KW-0203">Cytokinin biosynthesis</keyword>
<dbReference type="RefSeq" id="WP_379838892.1">
    <property type="nucleotide sequence ID" value="NZ_JBHRYQ010000001.1"/>
</dbReference>
<keyword evidence="3" id="KW-0378">Hydrolase</keyword>
<keyword evidence="5" id="KW-1185">Reference proteome</keyword>
<name>A0ABV7Z1B2_9BACT</name>
<dbReference type="EC" id="3.2.2.n1" evidence="3"/>
<evidence type="ECO:0000256" key="3">
    <source>
        <dbReference type="RuleBase" id="RU363015"/>
    </source>
</evidence>
<comment type="catalytic activity">
    <reaction evidence="1">
        <text>AMP + H2O = D-ribose 5-phosphate + adenine</text>
        <dbReference type="Rhea" id="RHEA:20129"/>
        <dbReference type="ChEBI" id="CHEBI:15377"/>
        <dbReference type="ChEBI" id="CHEBI:16708"/>
        <dbReference type="ChEBI" id="CHEBI:78346"/>
        <dbReference type="ChEBI" id="CHEBI:456215"/>
        <dbReference type="EC" id="3.2.2.4"/>
    </reaction>
</comment>